<comment type="cofactor">
    <cofactor evidence="1">
        <name>Zn(2+)</name>
        <dbReference type="ChEBI" id="CHEBI:29105"/>
    </cofactor>
</comment>
<dbReference type="Gene3D" id="3.90.132.10">
    <property type="entry name" value="Leishmanolysin , domain 2"/>
    <property type="match status" value="1"/>
</dbReference>
<evidence type="ECO:0000256" key="2">
    <source>
        <dbReference type="ARBA" id="ARBA00022670"/>
    </source>
</evidence>
<evidence type="ECO:0000313" key="8">
    <source>
        <dbReference type="EMBL" id="SDX07992.1"/>
    </source>
</evidence>
<dbReference type="InterPro" id="IPR001577">
    <property type="entry name" value="Peptidase_M8"/>
</dbReference>
<evidence type="ECO:0000256" key="3">
    <source>
        <dbReference type="ARBA" id="ARBA00022723"/>
    </source>
</evidence>
<protein>
    <submittedName>
        <fullName evidence="8">Leishmanolysin</fullName>
    </submittedName>
</protein>
<dbReference type="GO" id="GO:0006508">
    <property type="term" value="P:proteolysis"/>
    <property type="evidence" value="ECO:0007669"/>
    <property type="project" value="UniProtKB-KW"/>
</dbReference>
<feature type="compositionally biased region" description="Acidic residues" evidence="7">
    <location>
        <begin position="77"/>
        <end position="89"/>
    </location>
</feature>
<evidence type="ECO:0000256" key="4">
    <source>
        <dbReference type="ARBA" id="ARBA00022801"/>
    </source>
</evidence>
<dbReference type="GO" id="GO:0016020">
    <property type="term" value="C:membrane"/>
    <property type="evidence" value="ECO:0007669"/>
    <property type="project" value="InterPro"/>
</dbReference>
<dbReference type="OrthoDB" id="61573at2"/>
<keyword evidence="2" id="KW-0645">Protease</keyword>
<keyword evidence="4" id="KW-0378">Hydrolase</keyword>
<feature type="compositionally biased region" description="Acidic residues" evidence="7">
    <location>
        <begin position="112"/>
        <end position="133"/>
    </location>
</feature>
<feature type="compositionally biased region" description="Acidic residues" evidence="7">
    <location>
        <begin position="49"/>
        <end position="59"/>
    </location>
</feature>
<evidence type="ECO:0000313" key="9">
    <source>
        <dbReference type="Proteomes" id="UP000199118"/>
    </source>
</evidence>
<dbReference type="AlphaFoldDB" id="A0A1H2YS09"/>
<evidence type="ECO:0000256" key="5">
    <source>
        <dbReference type="ARBA" id="ARBA00022833"/>
    </source>
</evidence>
<accession>A0A1H2YS09</accession>
<evidence type="ECO:0000256" key="6">
    <source>
        <dbReference type="ARBA" id="ARBA00023049"/>
    </source>
</evidence>
<dbReference type="SUPFAM" id="SSF55486">
    <property type="entry name" value="Metalloproteases ('zincins'), catalytic domain"/>
    <property type="match status" value="1"/>
</dbReference>
<organism evidence="8 9">
    <name type="scientific">Albimonas donghaensis</name>
    <dbReference type="NCBI Taxonomy" id="356660"/>
    <lineage>
        <taxon>Bacteria</taxon>
        <taxon>Pseudomonadati</taxon>
        <taxon>Pseudomonadota</taxon>
        <taxon>Alphaproteobacteria</taxon>
        <taxon>Rhodobacterales</taxon>
        <taxon>Paracoccaceae</taxon>
        <taxon>Albimonas</taxon>
    </lineage>
</organism>
<dbReference type="Pfam" id="PF01457">
    <property type="entry name" value="Peptidase_M8"/>
    <property type="match status" value="1"/>
</dbReference>
<feature type="compositionally biased region" description="Gly residues" evidence="7">
    <location>
        <begin position="94"/>
        <end position="104"/>
    </location>
</feature>
<evidence type="ECO:0000256" key="7">
    <source>
        <dbReference type="SAM" id="MobiDB-lite"/>
    </source>
</evidence>
<reference evidence="8 9" key="1">
    <citation type="submission" date="2016-10" db="EMBL/GenBank/DDBJ databases">
        <authorList>
            <person name="de Groot N.N."/>
        </authorList>
    </citation>
    <scope>NUCLEOTIDE SEQUENCE [LARGE SCALE GENOMIC DNA]</scope>
    <source>
        <strain evidence="8 9">DSM 17890</strain>
    </source>
</reference>
<gene>
    <name evidence="8" type="ORF">SAMN05444336_103236</name>
</gene>
<dbReference type="RefSeq" id="WP_143040290.1">
    <property type="nucleotide sequence ID" value="NZ_FNMZ01000003.1"/>
</dbReference>
<keyword evidence="3" id="KW-0479">Metal-binding</keyword>
<keyword evidence="9" id="KW-1185">Reference proteome</keyword>
<keyword evidence="6" id="KW-0482">Metalloprotease</keyword>
<dbReference type="GO" id="GO:0004222">
    <property type="term" value="F:metalloendopeptidase activity"/>
    <property type="evidence" value="ECO:0007669"/>
    <property type="project" value="InterPro"/>
</dbReference>
<dbReference type="GO" id="GO:0046872">
    <property type="term" value="F:metal ion binding"/>
    <property type="evidence" value="ECO:0007669"/>
    <property type="project" value="UniProtKB-KW"/>
</dbReference>
<dbReference type="STRING" id="356660.SAMN05444336_103236"/>
<keyword evidence="5" id="KW-0862">Zinc</keyword>
<dbReference type="Proteomes" id="UP000199118">
    <property type="component" value="Unassembled WGS sequence"/>
</dbReference>
<evidence type="ECO:0000256" key="1">
    <source>
        <dbReference type="ARBA" id="ARBA00001947"/>
    </source>
</evidence>
<sequence length="385" mass="39782">MNRGVWRAFKAGLPEDLGSGISFTDFQEFSDGLDLSPRRALRAFREALVEEEDGSDAEADFAAAKGGKKGGGSSDGDAPEEDAPTDDAPTDGGSAKGGKGGGKGKPTKPDPEPEPDPDPEPEPDPDPEPEPDPDPVGNTPDSAGVYASYTSGIGDAGFVSDFNVALSFGAGWTADLQSDILRAAEYVSALVTGDLADLGPIDDVAINIGLVSIDGTNGTAARGAATGFRADGTAYQGLVQFDTADIQTWSNQGRLDDLAVHEMLHAMGFGVRWDAMGLLGSAGGTTRFTGDNAIAAWESEFAAVAANDAYSGQGVPVEMDGGAGTADVHWDEMTFFDELMTGYLGGDNYMSATSVAALEDMGYETVFDAADPTAPILQIDEILLA</sequence>
<name>A0A1H2YS09_9RHOB</name>
<proteinExistence type="predicted"/>
<dbReference type="EMBL" id="FNMZ01000003">
    <property type="protein sequence ID" value="SDX07992.1"/>
    <property type="molecule type" value="Genomic_DNA"/>
</dbReference>
<feature type="region of interest" description="Disordered" evidence="7">
    <location>
        <begin position="49"/>
        <end position="144"/>
    </location>
</feature>
<dbReference type="GO" id="GO:0007155">
    <property type="term" value="P:cell adhesion"/>
    <property type="evidence" value="ECO:0007669"/>
    <property type="project" value="InterPro"/>
</dbReference>